<dbReference type="InterPro" id="IPR003173">
    <property type="entry name" value="PC4_C"/>
</dbReference>
<dbReference type="Gene3D" id="2.30.31.10">
    <property type="entry name" value="Transcriptional Coactivator Pc4, Chain A"/>
    <property type="match status" value="1"/>
</dbReference>
<keyword evidence="4" id="KW-0238">DNA-binding</keyword>
<evidence type="ECO:0000256" key="2">
    <source>
        <dbReference type="ARBA" id="ARBA00009001"/>
    </source>
</evidence>
<feature type="region of interest" description="Disordered" evidence="7">
    <location>
        <begin position="1"/>
        <end position="55"/>
    </location>
</feature>
<name>A0A8H8RTF6_9HELO</name>
<comment type="similarity">
    <text evidence="2">Belongs to the transcriptional coactivator PC4 family.</text>
</comment>
<evidence type="ECO:0000313" key="10">
    <source>
        <dbReference type="Proteomes" id="UP000462212"/>
    </source>
</evidence>
<keyword evidence="5" id="KW-0804">Transcription</keyword>
<evidence type="ECO:0000313" key="9">
    <source>
        <dbReference type="EMBL" id="TVY40237.1"/>
    </source>
</evidence>
<evidence type="ECO:0000259" key="8">
    <source>
        <dbReference type="Pfam" id="PF02229"/>
    </source>
</evidence>
<feature type="compositionally biased region" description="Basic residues" evidence="7">
    <location>
        <begin position="29"/>
        <end position="39"/>
    </location>
</feature>
<comment type="caution">
    <text evidence="9">The sequence shown here is derived from an EMBL/GenBank/DDBJ whole genome shotgun (WGS) entry which is preliminary data.</text>
</comment>
<feature type="domain" description="Transcriptional coactivator p15 (PC4) C-terminal" evidence="8">
    <location>
        <begin position="58"/>
        <end position="104"/>
    </location>
</feature>
<reference evidence="9 10" key="1">
    <citation type="submission" date="2018-05" db="EMBL/GenBank/DDBJ databases">
        <title>Genome sequencing and assembly of the regulated plant pathogen Lachnellula willkommii and related sister species for the development of diagnostic species identification markers.</title>
        <authorList>
            <person name="Giroux E."/>
            <person name="Bilodeau G."/>
        </authorList>
    </citation>
    <scope>NUCLEOTIDE SEQUENCE [LARGE SCALE GENOMIC DNA]</scope>
    <source>
        <strain evidence="9 10">CBS 197.66</strain>
    </source>
</reference>
<accession>A0A8H8RTF6</accession>
<evidence type="ECO:0000256" key="7">
    <source>
        <dbReference type="SAM" id="MobiDB-lite"/>
    </source>
</evidence>
<feature type="region of interest" description="Disordered" evidence="7">
    <location>
        <begin position="119"/>
        <end position="162"/>
    </location>
</feature>
<sequence>MAKGKRGHEEVETYESDGDFISNDDGKAPKTKKSKKAASKAKANPESKFWELSSSNTPRRVEVSEFKGSKLVNIREFYQKDDEYLPSRKGISLSIDQYKAFVKAIPAINAALRSQGVEIEGSEEVEAEQSEEEVKPKRKTKAKAKEEEKLNIEATSDEEEDD</sequence>
<dbReference type="GO" id="GO:0003713">
    <property type="term" value="F:transcription coactivator activity"/>
    <property type="evidence" value="ECO:0007669"/>
    <property type="project" value="InterPro"/>
</dbReference>
<organism evidence="9 10">
    <name type="scientific">Lachnellula subtilissima</name>
    <dbReference type="NCBI Taxonomy" id="602034"/>
    <lineage>
        <taxon>Eukaryota</taxon>
        <taxon>Fungi</taxon>
        <taxon>Dikarya</taxon>
        <taxon>Ascomycota</taxon>
        <taxon>Pezizomycotina</taxon>
        <taxon>Leotiomycetes</taxon>
        <taxon>Helotiales</taxon>
        <taxon>Lachnaceae</taxon>
        <taxon>Lachnellula</taxon>
    </lineage>
</organism>
<dbReference type="EMBL" id="QGMJ01000188">
    <property type="protein sequence ID" value="TVY40237.1"/>
    <property type="molecule type" value="Genomic_DNA"/>
</dbReference>
<evidence type="ECO:0000256" key="5">
    <source>
        <dbReference type="ARBA" id="ARBA00023163"/>
    </source>
</evidence>
<dbReference type="PANTHER" id="PTHR13215">
    <property type="entry name" value="RNA POLYMERASE II TRANSCRIPTIONAL COACTIVATOR"/>
    <property type="match status" value="1"/>
</dbReference>
<dbReference type="GO" id="GO:0060261">
    <property type="term" value="P:positive regulation of transcription initiation by RNA polymerase II"/>
    <property type="evidence" value="ECO:0007669"/>
    <property type="project" value="InterPro"/>
</dbReference>
<dbReference type="GO" id="GO:0003677">
    <property type="term" value="F:DNA binding"/>
    <property type="evidence" value="ECO:0007669"/>
    <property type="project" value="UniProtKB-KW"/>
</dbReference>
<gene>
    <name evidence="9" type="primary">80A10.210</name>
    <name evidence="9" type="ORF">LSUB1_G003996</name>
</gene>
<evidence type="ECO:0000256" key="1">
    <source>
        <dbReference type="ARBA" id="ARBA00004123"/>
    </source>
</evidence>
<comment type="subcellular location">
    <subcellularLocation>
        <location evidence="1">Nucleus</location>
    </subcellularLocation>
</comment>
<keyword evidence="3" id="KW-0805">Transcription regulation</keyword>
<protein>
    <submittedName>
        <fullName evidence="9">Putative RNA polymerase II transcriptional coactivator</fullName>
    </submittedName>
</protein>
<dbReference type="Pfam" id="PF02229">
    <property type="entry name" value="PC4"/>
    <property type="match status" value="1"/>
</dbReference>
<keyword evidence="10" id="KW-1185">Reference proteome</keyword>
<dbReference type="Proteomes" id="UP000462212">
    <property type="component" value="Unassembled WGS sequence"/>
</dbReference>
<dbReference type="InterPro" id="IPR009044">
    <property type="entry name" value="ssDNA-bd_transcriptional_reg"/>
</dbReference>
<evidence type="ECO:0000256" key="4">
    <source>
        <dbReference type="ARBA" id="ARBA00023125"/>
    </source>
</evidence>
<proteinExistence type="inferred from homology"/>
<dbReference type="SUPFAM" id="SSF54447">
    <property type="entry name" value="ssDNA-binding transcriptional regulator domain"/>
    <property type="match status" value="1"/>
</dbReference>
<dbReference type="InterPro" id="IPR045125">
    <property type="entry name" value="Sub1/Tcp4-like"/>
</dbReference>
<keyword evidence="6" id="KW-0539">Nucleus</keyword>
<dbReference type="GO" id="GO:0005634">
    <property type="term" value="C:nucleus"/>
    <property type="evidence" value="ECO:0007669"/>
    <property type="project" value="UniProtKB-SubCell"/>
</dbReference>
<evidence type="ECO:0000256" key="3">
    <source>
        <dbReference type="ARBA" id="ARBA00023015"/>
    </source>
</evidence>
<dbReference type="AlphaFoldDB" id="A0A8H8RTF6"/>
<evidence type="ECO:0000256" key="6">
    <source>
        <dbReference type="ARBA" id="ARBA00023242"/>
    </source>
</evidence>
<dbReference type="OrthoDB" id="2505440at2759"/>
<feature type="compositionally biased region" description="Acidic residues" evidence="7">
    <location>
        <begin position="120"/>
        <end position="131"/>
    </location>
</feature>